<name>A0A392TEJ0_9FABA</name>
<feature type="non-terminal residue" evidence="3">
    <location>
        <position position="66"/>
    </location>
</feature>
<accession>A0A392TEJ0</accession>
<comment type="caution">
    <text evidence="3">The sequence shown here is derived from an EMBL/GenBank/DDBJ whole genome shotgun (WGS) entry which is preliminary data.</text>
</comment>
<dbReference type="GO" id="GO:0035251">
    <property type="term" value="F:UDP-glucosyltransferase activity"/>
    <property type="evidence" value="ECO:0007669"/>
    <property type="project" value="TreeGrafter"/>
</dbReference>
<dbReference type="SUPFAM" id="SSF53756">
    <property type="entry name" value="UDP-Glycosyltransferase/glycogen phosphorylase"/>
    <property type="match status" value="1"/>
</dbReference>
<dbReference type="EMBL" id="LXQA010549544">
    <property type="protein sequence ID" value="MCI58640.1"/>
    <property type="molecule type" value="Genomic_DNA"/>
</dbReference>
<dbReference type="AlphaFoldDB" id="A0A392TEJ0"/>
<comment type="similarity">
    <text evidence="1">Belongs to the UDP-glycosyltransferase family.</text>
</comment>
<evidence type="ECO:0000256" key="1">
    <source>
        <dbReference type="ARBA" id="ARBA00009995"/>
    </source>
</evidence>
<keyword evidence="2" id="KW-0328">Glycosyltransferase</keyword>
<protein>
    <submittedName>
        <fullName evidence="3">UDP-glycosyltransferase 73C3-like</fullName>
    </submittedName>
</protein>
<evidence type="ECO:0000313" key="4">
    <source>
        <dbReference type="Proteomes" id="UP000265520"/>
    </source>
</evidence>
<dbReference type="PANTHER" id="PTHR48047">
    <property type="entry name" value="GLYCOSYLTRANSFERASE"/>
    <property type="match status" value="1"/>
</dbReference>
<dbReference type="PANTHER" id="PTHR48047:SF182">
    <property type="entry name" value="GLYCOSYLTRANSFERASE"/>
    <property type="match status" value="1"/>
</dbReference>
<keyword evidence="3" id="KW-0808">Transferase</keyword>
<keyword evidence="4" id="KW-1185">Reference proteome</keyword>
<evidence type="ECO:0000256" key="2">
    <source>
        <dbReference type="ARBA" id="ARBA00022676"/>
    </source>
</evidence>
<dbReference type="Proteomes" id="UP000265520">
    <property type="component" value="Unassembled WGS sequence"/>
</dbReference>
<reference evidence="3 4" key="1">
    <citation type="journal article" date="2018" name="Front. Plant Sci.">
        <title>Red Clover (Trifolium pratense) and Zigzag Clover (T. medium) - A Picture of Genomic Similarities and Differences.</title>
        <authorList>
            <person name="Dluhosova J."/>
            <person name="Istvanek J."/>
            <person name="Nedelnik J."/>
            <person name="Repkova J."/>
        </authorList>
    </citation>
    <scope>NUCLEOTIDE SEQUENCE [LARGE SCALE GENOMIC DNA]</scope>
    <source>
        <strain evidence="4">cv. 10/8</strain>
        <tissue evidence="3">Leaf</tissue>
    </source>
</reference>
<organism evidence="3 4">
    <name type="scientific">Trifolium medium</name>
    <dbReference type="NCBI Taxonomy" id="97028"/>
    <lineage>
        <taxon>Eukaryota</taxon>
        <taxon>Viridiplantae</taxon>
        <taxon>Streptophyta</taxon>
        <taxon>Embryophyta</taxon>
        <taxon>Tracheophyta</taxon>
        <taxon>Spermatophyta</taxon>
        <taxon>Magnoliopsida</taxon>
        <taxon>eudicotyledons</taxon>
        <taxon>Gunneridae</taxon>
        <taxon>Pentapetalae</taxon>
        <taxon>rosids</taxon>
        <taxon>fabids</taxon>
        <taxon>Fabales</taxon>
        <taxon>Fabaceae</taxon>
        <taxon>Papilionoideae</taxon>
        <taxon>50 kb inversion clade</taxon>
        <taxon>NPAAA clade</taxon>
        <taxon>Hologalegina</taxon>
        <taxon>IRL clade</taxon>
        <taxon>Trifolieae</taxon>
        <taxon>Trifolium</taxon>
    </lineage>
</organism>
<evidence type="ECO:0000313" key="3">
    <source>
        <dbReference type="EMBL" id="MCI58640.1"/>
    </source>
</evidence>
<sequence>MITWPLFAEQFFNEKLIVQVLKIGVRIGVEVGMDPMDTFKGDKVFVKKEDVKMAIEKLMENGVEGE</sequence>
<dbReference type="Gene3D" id="3.40.50.2000">
    <property type="entry name" value="Glycogen Phosphorylase B"/>
    <property type="match status" value="1"/>
</dbReference>
<proteinExistence type="inferred from homology"/>